<dbReference type="PROSITE" id="PS50850">
    <property type="entry name" value="MFS"/>
    <property type="match status" value="1"/>
</dbReference>
<keyword evidence="3" id="KW-0813">Transport</keyword>
<dbReference type="SUPFAM" id="SSF103473">
    <property type="entry name" value="MFS general substrate transporter"/>
    <property type="match status" value="1"/>
</dbReference>
<dbReference type="PROSITE" id="PS00216">
    <property type="entry name" value="SUGAR_TRANSPORT_1"/>
    <property type="match status" value="1"/>
</dbReference>
<evidence type="ECO:0000259" key="8">
    <source>
        <dbReference type="PROSITE" id="PS50850"/>
    </source>
</evidence>
<keyword evidence="4 7" id="KW-0812">Transmembrane</keyword>
<feature type="domain" description="Major facilitator superfamily (MFS) profile" evidence="8">
    <location>
        <begin position="40"/>
        <end position="500"/>
    </location>
</feature>
<feature type="transmembrane region" description="Helical" evidence="7">
    <location>
        <begin position="199"/>
        <end position="218"/>
    </location>
</feature>
<proteinExistence type="inferred from homology"/>
<dbReference type="STRING" id="90262.A0A1X2IHU6"/>
<feature type="transmembrane region" description="Helical" evidence="7">
    <location>
        <begin position="132"/>
        <end position="153"/>
    </location>
</feature>
<feature type="transmembrane region" description="Helical" evidence="7">
    <location>
        <begin position="476"/>
        <end position="496"/>
    </location>
</feature>
<evidence type="ECO:0000313" key="10">
    <source>
        <dbReference type="Proteomes" id="UP000193560"/>
    </source>
</evidence>
<dbReference type="InterPro" id="IPR036259">
    <property type="entry name" value="MFS_trans_sf"/>
</dbReference>
<sequence>MEKIHCVNDDLITKQEDVHDDDYDTPGLKGIIKNPYLFGIALFSSLGGLLFGYDQGVISGIQDMENFKQRFPMTPMENGFVVSILELGAWLGSFLIAYLADAISRKYSIAVASIFFLIGSALQAGAQQVIHLLIGRFIAGLGVGSLSMLGPLYQSELSSTNIRGSIVSIYHLSTTLGVALSFWIDYGASFAHDETSWRLPLYIQMVFGLILLIGVYFLPFSPRWLVKAGREQEALHVLARLRRRPQDNRKVKAEWNDIKVAVAFDRYLEQHIDSTDVHTDHGGSGCFYWLGREWRTYCHVLGQGMWKRIMVGGLLLFFQQFTGVNAIVYYAPFIINSVGITGDAVKLLATGVIGVIMVCCCIPTVLFLDKVGRKLLLLVGSVGMCICMTTMASLTTAFQHDWIHHTTEGWISVTMIYIFMGLFACSWGPVCWVLTSELFPLRVRAKAMGITSSSHWMNNFIVGFITPPLLASNPHVAYFMFGGFCFISFGFVWFFIPETKGCSLEDLDQLFGSQTAAEDAATMKRIQHEVNAATIATTPFAV</sequence>
<evidence type="ECO:0000256" key="4">
    <source>
        <dbReference type="ARBA" id="ARBA00022692"/>
    </source>
</evidence>
<feature type="transmembrane region" description="Helical" evidence="7">
    <location>
        <begin position="36"/>
        <end position="53"/>
    </location>
</feature>
<feature type="transmembrane region" description="Helical" evidence="7">
    <location>
        <begin position="165"/>
        <end position="184"/>
    </location>
</feature>
<name>A0A1X2IHU6_9FUNG</name>
<gene>
    <name evidence="9" type="ORF">BCR42DRAFT_413636</name>
</gene>
<evidence type="ECO:0000256" key="2">
    <source>
        <dbReference type="ARBA" id="ARBA00010992"/>
    </source>
</evidence>
<feature type="transmembrane region" description="Helical" evidence="7">
    <location>
        <begin position="314"/>
        <end position="335"/>
    </location>
</feature>
<evidence type="ECO:0000256" key="6">
    <source>
        <dbReference type="ARBA" id="ARBA00023136"/>
    </source>
</evidence>
<dbReference type="EMBL" id="MCGE01000010">
    <property type="protein sequence ID" value="ORZ16972.1"/>
    <property type="molecule type" value="Genomic_DNA"/>
</dbReference>
<feature type="transmembrane region" description="Helical" evidence="7">
    <location>
        <begin position="347"/>
        <end position="368"/>
    </location>
</feature>
<dbReference type="PRINTS" id="PR00171">
    <property type="entry name" value="SUGRTRNSPORT"/>
</dbReference>
<dbReference type="InterPro" id="IPR005828">
    <property type="entry name" value="MFS_sugar_transport-like"/>
</dbReference>
<feature type="transmembrane region" description="Helical" evidence="7">
    <location>
        <begin position="447"/>
        <end position="470"/>
    </location>
</feature>
<dbReference type="PROSITE" id="PS00217">
    <property type="entry name" value="SUGAR_TRANSPORT_2"/>
    <property type="match status" value="1"/>
</dbReference>
<dbReference type="InterPro" id="IPR020846">
    <property type="entry name" value="MFS_dom"/>
</dbReference>
<evidence type="ECO:0000256" key="3">
    <source>
        <dbReference type="ARBA" id="ARBA00022448"/>
    </source>
</evidence>
<dbReference type="InterPro" id="IPR050360">
    <property type="entry name" value="MFS_Sugar_Transporters"/>
</dbReference>
<dbReference type="InterPro" id="IPR003663">
    <property type="entry name" value="Sugar/inositol_transpt"/>
</dbReference>
<dbReference type="GO" id="GO:0005351">
    <property type="term" value="F:carbohydrate:proton symporter activity"/>
    <property type="evidence" value="ECO:0007669"/>
    <property type="project" value="TreeGrafter"/>
</dbReference>
<dbReference type="PANTHER" id="PTHR48022:SF2">
    <property type="entry name" value="PLASTIDIC GLUCOSE TRANSPORTER 4"/>
    <property type="match status" value="1"/>
</dbReference>
<protein>
    <submittedName>
        <fullName evidence="9">General substrate transporter</fullName>
    </submittedName>
</protein>
<evidence type="ECO:0000256" key="1">
    <source>
        <dbReference type="ARBA" id="ARBA00004141"/>
    </source>
</evidence>
<keyword evidence="10" id="KW-1185">Reference proteome</keyword>
<dbReference type="InterPro" id="IPR005829">
    <property type="entry name" value="Sugar_transporter_CS"/>
</dbReference>
<dbReference type="OrthoDB" id="4142200at2759"/>
<feature type="transmembrane region" description="Helical" evidence="7">
    <location>
        <begin position="410"/>
        <end position="435"/>
    </location>
</feature>
<keyword evidence="6 7" id="KW-0472">Membrane</keyword>
<comment type="subcellular location">
    <subcellularLocation>
        <location evidence="1">Membrane</location>
        <topology evidence="1">Multi-pass membrane protein</topology>
    </subcellularLocation>
</comment>
<feature type="transmembrane region" description="Helical" evidence="7">
    <location>
        <begin position="80"/>
        <end position="100"/>
    </location>
</feature>
<evidence type="ECO:0000256" key="7">
    <source>
        <dbReference type="SAM" id="Phobius"/>
    </source>
</evidence>
<keyword evidence="5 7" id="KW-1133">Transmembrane helix</keyword>
<dbReference type="Proteomes" id="UP000193560">
    <property type="component" value="Unassembled WGS sequence"/>
</dbReference>
<feature type="transmembrane region" description="Helical" evidence="7">
    <location>
        <begin position="107"/>
        <end position="126"/>
    </location>
</feature>
<dbReference type="Pfam" id="PF00083">
    <property type="entry name" value="Sugar_tr"/>
    <property type="match status" value="1"/>
</dbReference>
<dbReference type="AlphaFoldDB" id="A0A1X2IHU6"/>
<comment type="caution">
    <text evidence="9">The sequence shown here is derived from an EMBL/GenBank/DDBJ whole genome shotgun (WGS) entry which is preliminary data.</text>
</comment>
<dbReference type="Gene3D" id="1.20.1250.20">
    <property type="entry name" value="MFS general substrate transporter like domains"/>
    <property type="match status" value="2"/>
</dbReference>
<comment type="similarity">
    <text evidence="2">Belongs to the major facilitator superfamily. Sugar transporter (TC 2.A.1.1) family.</text>
</comment>
<feature type="transmembrane region" description="Helical" evidence="7">
    <location>
        <begin position="375"/>
        <end position="398"/>
    </location>
</feature>
<evidence type="ECO:0000313" key="9">
    <source>
        <dbReference type="EMBL" id="ORZ16972.1"/>
    </source>
</evidence>
<evidence type="ECO:0000256" key="5">
    <source>
        <dbReference type="ARBA" id="ARBA00022989"/>
    </source>
</evidence>
<accession>A0A1X2IHU6</accession>
<dbReference type="FunFam" id="1.20.1250.20:FF:000026">
    <property type="entry name" value="MFS quinate transporter QutD"/>
    <property type="match status" value="1"/>
</dbReference>
<organism evidence="9 10">
    <name type="scientific">Absidia repens</name>
    <dbReference type="NCBI Taxonomy" id="90262"/>
    <lineage>
        <taxon>Eukaryota</taxon>
        <taxon>Fungi</taxon>
        <taxon>Fungi incertae sedis</taxon>
        <taxon>Mucoromycota</taxon>
        <taxon>Mucoromycotina</taxon>
        <taxon>Mucoromycetes</taxon>
        <taxon>Mucorales</taxon>
        <taxon>Cunninghamellaceae</taxon>
        <taxon>Absidia</taxon>
    </lineage>
</organism>
<reference evidence="9 10" key="1">
    <citation type="submission" date="2016-07" db="EMBL/GenBank/DDBJ databases">
        <title>Pervasive Adenine N6-methylation of Active Genes in Fungi.</title>
        <authorList>
            <consortium name="DOE Joint Genome Institute"/>
            <person name="Mondo S.J."/>
            <person name="Dannebaum R.O."/>
            <person name="Kuo R.C."/>
            <person name="Labutti K."/>
            <person name="Haridas S."/>
            <person name="Kuo A."/>
            <person name="Salamov A."/>
            <person name="Ahrendt S.R."/>
            <person name="Lipzen A."/>
            <person name="Sullivan W."/>
            <person name="Andreopoulos W.B."/>
            <person name="Clum A."/>
            <person name="Lindquist E."/>
            <person name="Daum C."/>
            <person name="Ramamoorthy G.K."/>
            <person name="Gryganskyi A."/>
            <person name="Culley D."/>
            <person name="Magnuson J.K."/>
            <person name="James T.Y."/>
            <person name="O'Malley M.A."/>
            <person name="Stajich J.E."/>
            <person name="Spatafora J.W."/>
            <person name="Visel A."/>
            <person name="Grigoriev I.V."/>
        </authorList>
    </citation>
    <scope>NUCLEOTIDE SEQUENCE [LARGE SCALE GENOMIC DNA]</scope>
    <source>
        <strain evidence="9 10">NRRL 1336</strain>
    </source>
</reference>
<dbReference type="PANTHER" id="PTHR48022">
    <property type="entry name" value="PLASTIDIC GLUCOSE TRANSPORTER 4"/>
    <property type="match status" value="1"/>
</dbReference>
<dbReference type="GO" id="GO:0016020">
    <property type="term" value="C:membrane"/>
    <property type="evidence" value="ECO:0007669"/>
    <property type="project" value="UniProtKB-SubCell"/>
</dbReference>